<proteinExistence type="predicted"/>
<protein>
    <submittedName>
        <fullName evidence="1">Uncharacterized protein</fullName>
    </submittedName>
</protein>
<comment type="caution">
    <text evidence="1">The sequence shown here is derived from an EMBL/GenBank/DDBJ whole genome shotgun (WGS) entry which is preliminary data.</text>
</comment>
<dbReference type="InParanoid" id="A0A1Q3D8L3"/>
<dbReference type="OrthoDB" id="1907176at2759"/>
<dbReference type="EMBL" id="BDDD01005107">
    <property type="protein sequence ID" value="GAV88856.1"/>
    <property type="molecule type" value="Genomic_DNA"/>
</dbReference>
<evidence type="ECO:0000313" key="1">
    <source>
        <dbReference type="EMBL" id="GAV88856.1"/>
    </source>
</evidence>
<organism evidence="1 2">
    <name type="scientific">Cephalotus follicularis</name>
    <name type="common">Albany pitcher plant</name>
    <dbReference type="NCBI Taxonomy" id="3775"/>
    <lineage>
        <taxon>Eukaryota</taxon>
        <taxon>Viridiplantae</taxon>
        <taxon>Streptophyta</taxon>
        <taxon>Embryophyta</taxon>
        <taxon>Tracheophyta</taxon>
        <taxon>Spermatophyta</taxon>
        <taxon>Magnoliopsida</taxon>
        <taxon>eudicotyledons</taxon>
        <taxon>Gunneridae</taxon>
        <taxon>Pentapetalae</taxon>
        <taxon>rosids</taxon>
        <taxon>fabids</taxon>
        <taxon>Oxalidales</taxon>
        <taxon>Cephalotaceae</taxon>
        <taxon>Cephalotus</taxon>
    </lineage>
</organism>
<dbReference type="AlphaFoldDB" id="A0A1Q3D8L3"/>
<evidence type="ECO:0000313" key="2">
    <source>
        <dbReference type="Proteomes" id="UP000187406"/>
    </source>
</evidence>
<keyword evidence="2" id="KW-1185">Reference proteome</keyword>
<accession>A0A1Q3D8L3</accession>
<reference evidence="2" key="1">
    <citation type="submission" date="2016-04" db="EMBL/GenBank/DDBJ databases">
        <title>Cephalotus genome sequencing.</title>
        <authorList>
            <person name="Fukushima K."/>
            <person name="Hasebe M."/>
            <person name="Fang X."/>
        </authorList>
    </citation>
    <scope>NUCLEOTIDE SEQUENCE [LARGE SCALE GENOMIC DNA]</scope>
    <source>
        <strain evidence="2">cv. St1</strain>
    </source>
</reference>
<gene>
    <name evidence="1" type="ORF">CFOL_v3_32277</name>
</gene>
<sequence length="137" mass="14533">MVVLGDLTNRPVKRGFLSIFDDLGLNKVGKNIASDYGDSHLAKQVCLGVEILVKGKCKPVSDVDNGNDRKIRESCVCSVLVPKCSTLCLKEGEERISVGVTQRSNIAGEGGLDSYVGSGNEDIGVGRLASTKYGSIE</sequence>
<name>A0A1Q3D8L3_CEPFO</name>
<dbReference type="Proteomes" id="UP000187406">
    <property type="component" value="Unassembled WGS sequence"/>
</dbReference>